<comment type="catalytic activity">
    <reaction evidence="9 10">
        <text>tRNA(Arg) + L-arginine + ATP = L-arginyl-tRNA(Arg) + AMP + diphosphate</text>
        <dbReference type="Rhea" id="RHEA:20301"/>
        <dbReference type="Rhea" id="RHEA-COMP:9658"/>
        <dbReference type="Rhea" id="RHEA-COMP:9673"/>
        <dbReference type="ChEBI" id="CHEBI:30616"/>
        <dbReference type="ChEBI" id="CHEBI:32682"/>
        <dbReference type="ChEBI" id="CHEBI:33019"/>
        <dbReference type="ChEBI" id="CHEBI:78442"/>
        <dbReference type="ChEBI" id="CHEBI:78513"/>
        <dbReference type="ChEBI" id="CHEBI:456215"/>
        <dbReference type="EC" id="6.1.1.19"/>
    </reaction>
</comment>
<dbReference type="SUPFAM" id="SSF52374">
    <property type="entry name" value="Nucleotidylyl transferase"/>
    <property type="match status" value="1"/>
</dbReference>
<evidence type="ECO:0000256" key="11">
    <source>
        <dbReference type="RuleBase" id="RU363038"/>
    </source>
</evidence>
<protein>
    <recommendedName>
        <fullName evidence="10">Arginine--tRNA ligase</fullName>
        <ecNumber evidence="10">6.1.1.19</ecNumber>
    </recommendedName>
    <alternativeName>
        <fullName evidence="10">Arginyl-tRNA synthetase</fullName>
        <shortName evidence="10">ArgRS</shortName>
    </alternativeName>
</protein>
<comment type="subcellular location">
    <subcellularLocation>
        <location evidence="1 10">Cytoplasm</location>
    </subcellularLocation>
</comment>
<evidence type="ECO:0000256" key="1">
    <source>
        <dbReference type="ARBA" id="ARBA00004496"/>
    </source>
</evidence>
<keyword evidence="3 10" id="KW-0963">Cytoplasm</keyword>
<dbReference type="GO" id="GO:0006420">
    <property type="term" value="P:arginyl-tRNA aminoacylation"/>
    <property type="evidence" value="ECO:0007669"/>
    <property type="project" value="UniProtKB-UniRule"/>
</dbReference>
<dbReference type="InterPro" id="IPR035684">
    <property type="entry name" value="ArgRS_core"/>
</dbReference>
<keyword evidence="7 10" id="KW-0648">Protein biosynthesis</keyword>
<feature type="domain" description="DALR anticodon binding" evidence="12">
    <location>
        <begin position="391"/>
        <end position="537"/>
    </location>
</feature>
<dbReference type="HAMAP" id="MF_00123">
    <property type="entry name" value="Arg_tRNA_synth"/>
    <property type="match status" value="1"/>
</dbReference>
<dbReference type="InterPro" id="IPR008909">
    <property type="entry name" value="DALR_anticod-bd"/>
</dbReference>
<comment type="subunit">
    <text evidence="10">Monomer.</text>
</comment>
<dbReference type="EC" id="6.1.1.19" evidence="10"/>
<dbReference type="Gene3D" id="1.10.730.10">
    <property type="entry name" value="Isoleucyl-tRNA Synthetase, Domain 1"/>
    <property type="match status" value="1"/>
</dbReference>
<dbReference type="InterPro" id="IPR001278">
    <property type="entry name" value="Arg-tRNA-ligase"/>
</dbReference>
<evidence type="ECO:0000256" key="6">
    <source>
        <dbReference type="ARBA" id="ARBA00022840"/>
    </source>
</evidence>
<dbReference type="GO" id="GO:0004814">
    <property type="term" value="F:arginine-tRNA ligase activity"/>
    <property type="evidence" value="ECO:0007669"/>
    <property type="project" value="UniProtKB-UniRule"/>
</dbReference>
<sequence length="537" mass="60724">MIKGKIEKLIEEIVKKEVKLEHPARPEFGDYSTNVALENKIDPAKIIESLKAHPLFDKVEKAGPGFINFFLSPKVLQEELVEIIKRGDNYGQLDIGQNKKVQVEFISANPTGPLTVANARGGPYGDVLANLLQKAGFKTEKAYYINDSGQQILTLGHSILKDEQAKYKGKYIDDLAKKIKGKDPFKTGQLAAKYIIKDLIRKTVDKLGIKYDEWIFESDLHQSGRVDKALKYLTEKGLIEQKEGAQWFRSSKFGDRRDRVIVKKDGGKTYLAGDIALHRHKFEDKKFDKVINVWGADHHGDIPGLMAGVKALGHKGKLEIILLQFVTILEKGDKKKMSKRAGSYVTMDELLDKVGPDAVRFFFLQKSSDTHLNFDLALAQEQSAKNPVYYVQYAHARICSILRKATNLKGVFSDRLPKGRLLDHDLAKGEIVESRGQPFSTGRVLEKLAHPAELNLIRQLIKFPEIIEETAGDYQVQRLPYYSLELANYFHKFYESCRVLDEKNKELSQARIGLIQATQIVLKNTLKLMGISAPEKM</sequence>
<keyword evidence="5 10" id="KW-0547">Nucleotide-binding</keyword>
<dbReference type="InterPro" id="IPR009080">
    <property type="entry name" value="tRNAsynth_Ia_anticodon-bd"/>
</dbReference>
<dbReference type="Pfam" id="PF05746">
    <property type="entry name" value="DALR_1"/>
    <property type="match status" value="1"/>
</dbReference>
<comment type="similarity">
    <text evidence="2 10 11">Belongs to the class-I aminoacyl-tRNA synthetase family.</text>
</comment>
<dbReference type="EMBL" id="PCRH01000071">
    <property type="protein sequence ID" value="PIP16820.1"/>
    <property type="molecule type" value="Genomic_DNA"/>
</dbReference>
<dbReference type="InterPro" id="IPR005148">
    <property type="entry name" value="Arg-tRNA-synth_N"/>
</dbReference>
<comment type="caution">
    <text evidence="14">The sequence shown here is derived from an EMBL/GenBank/DDBJ whole genome shotgun (WGS) entry which is preliminary data.</text>
</comment>
<keyword evidence="8 10" id="KW-0030">Aminoacyl-tRNA synthetase</keyword>
<feature type="domain" description="Arginyl tRNA synthetase N-terminal" evidence="13">
    <location>
        <begin position="4"/>
        <end position="71"/>
    </location>
</feature>
<evidence type="ECO:0000313" key="15">
    <source>
        <dbReference type="Proteomes" id="UP000231480"/>
    </source>
</evidence>
<evidence type="ECO:0000313" key="14">
    <source>
        <dbReference type="EMBL" id="PIP16820.1"/>
    </source>
</evidence>
<dbReference type="SMART" id="SM01016">
    <property type="entry name" value="Arg_tRNA_synt_N"/>
    <property type="match status" value="1"/>
</dbReference>
<proteinExistence type="inferred from homology"/>
<dbReference type="Proteomes" id="UP000231480">
    <property type="component" value="Unassembled WGS sequence"/>
</dbReference>
<evidence type="ECO:0000256" key="4">
    <source>
        <dbReference type="ARBA" id="ARBA00022598"/>
    </source>
</evidence>
<dbReference type="GO" id="GO:0005524">
    <property type="term" value="F:ATP binding"/>
    <property type="evidence" value="ECO:0007669"/>
    <property type="project" value="UniProtKB-UniRule"/>
</dbReference>
<dbReference type="SUPFAM" id="SSF47323">
    <property type="entry name" value="Anticodon-binding domain of a subclass of class I aminoacyl-tRNA synthetases"/>
    <property type="match status" value="1"/>
</dbReference>
<evidence type="ECO:0000256" key="9">
    <source>
        <dbReference type="ARBA" id="ARBA00049339"/>
    </source>
</evidence>
<gene>
    <name evidence="10" type="primary">argS</name>
    <name evidence="14" type="ORF">COX44_03340</name>
</gene>
<evidence type="ECO:0000256" key="5">
    <source>
        <dbReference type="ARBA" id="ARBA00022741"/>
    </source>
</evidence>
<feature type="short sequence motif" description="'HIGH' region" evidence="10">
    <location>
        <begin position="108"/>
        <end position="118"/>
    </location>
</feature>
<keyword evidence="4 10" id="KW-0436">Ligase</keyword>
<reference evidence="14 15" key="1">
    <citation type="submission" date="2017-09" db="EMBL/GenBank/DDBJ databases">
        <title>Depth-based differentiation of microbial function through sediment-hosted aquifers and enrichment of novel symbionts in the deep terrestrial subsurface.</title>
        <authorList>
            <person name="Probst A.J."/>
            <person name="Ladd B."/>
            <person name="Jarett J.K."/>
            <person name="Geller-Mcgrath D.E."/>
            <person name="Sieber C.M."/>
            <person name="Emerson J.B."/>
            <person name="Anantharaman K."/>
            <person name="Thomas B.C."/>
            <person name="Malmstrom R."/>
            <person name="Stieglmeier M."/>
            <person name="Klingl A."/>
            <person name="Woyke T."/>
            <person name="Ryan C.M."/>
            <person name="Banfield J.F."/>
        </authorList>
    </citation>
    <scope>NUCLEOTIDE SEQUENCE [LARGE SCALE GENOMIC DNA]</scope>
    <source>
        <strain evidence="14">CG23_combo_of_CG06-09_8_20_14_all_37_13</strain>
    </source>
</reference>
<evidence type="ECO:0000256" key="7">
    <source>
        <dbReference type="ARBA" id="ARBA00022917"/>
    </source>
</evidence>
<evidence type="ECO:0000256" key="2">
    <source>
        <dbReference type="ARBA" id="ARBA00005594"/>
    </source>
</evidence>
<dbReference type="FunFam" id="1.10.730.10:FF:000008">
    <property type="entry name" value="Arginine--tRNA ligase"/>
    <property type="match status" value="1"/>
</dbReference>
<keyword evidence="6 10" id="KW-0067">ATP-binding</keyword>
<dbReference type="Pfam" id="PF03485">
    <property type="entry name" value="Arg_tRNA_synt_N"/>
    <property type="match status" value="1"/>
</dbReference>
<dbReference type="InterPro" id="IPR036695">
    <property type="entry name" value="Arg-tRNA-synth_N_sf"/>
</dbReference>
<organism evidence="14 15">
    <name type="scientific">Candidatus Portnoybacteria bacterium CG23_combo_of_CG06-09_8_20_14_all_37_13</name>
    <dbReference type="NCBI Taxonomy" id="1974819"/>
    <lineage>
        <taxon>Bacteria</taxon>
        <taxon>Candidatus Portnoyibacteriota</taxon>
    </lineage>
</organism>
<dbReference type="SUPFAM" id="SSF55190">
    <property type="entry name" value="Arginyl-tRNA synthetase (ArgRS), N-terminal 'additional' domain"/>
    <property type="match status" value="1"/>
</dbReference>
<dbReference type="PRINTS" id="PR01038">
    <property type="entry name" value="TRNASYNTHARG"/>
</dbReference>
<evidence type="ECO:0000259" key="12">
    <source>
        <dbReference type="SMART" id="SM00836"/>
    </source>
</evidence>
<dbReference type="CDD" id="cd00671">
    <property type="entry name" value="ArgRS_core"/>
    <property type="match status" value="1"/>
</dbReference>
<evidence type="ECO:0000256" key="10">
    <source>
        <dbReference type="HAMAP-Rule" id="MF_00123"/>
    </source>
</evidence>
<dbReference type="GO" id="GO:0005737">
    <property type="term" value="C:cytoplasm"/>
    <property type="evidence" value="ECO:0007669"/>
    <property type="project" value="UniProtKB-SubCell"/>
</dbReference>
<dbReference type="Gene3D" id="3.30.1360.70">
    <property type="entry name" value="Arginyl tRNA synthetase N-terminal domain"/>
    <property type="match status" value="1"/>
</dbReference>
<evidence type="ECO:0000256" key="8">
    <source>
        <dbReference type="ARBA" id="ARBA00023146"/>
    </source>
</evidence>
<dbReference type="InterPro" id="IPR014729">
    <property type="entry name" value="Rossmann-like_a/b/a_fold"/>
</dbReference>
<dbReference type="SMART" id="SM00836">
    <property type="entry name" value="DALR_1"/>
    <property type="match status" value="1"/>
</dbReference>
<dbReference type="AlphaFoldDB" id="A0A2G9YC71"/>
<dbReference type="Gene3D" id="3.40.50.620">
    <property type="entry name" value="HUPs"/>
    <property type="match status" value="1"/>
</dbReference>
<accession>A0A2G9YC71</accession>
<dbReference type="Pfam" id="PF00750">
    <property type="entry name" value="tRNA-synt_1d"/>
    <property type="match status" value="1"/>
</dbReference>
<evidence type="ECO:0000256" key="3">
    <source>
        <dbReference type="ARBA" id="ARBA00022490"/>
    </source>
</evidence>
<evidence type="ECO:0000259" key="13">
    <source>
        <dbReference type="SMART" id="SM01016"/>
    </source>
</evidence>
<dbReference type="PANTHER" id="PTHR11956">
    <property type="entry name" value="ARGINYL-TRNA SYNTHETASE"/>
    <property type="match status" value="1"/>
</dbReference>
<dbReference type="PANTHER" id="PTHR11956:SF5">
    <property type="entry name" value="ARGININE--TRNA LIGASE, CYTOPLASMIC"/>
    <property type="match status" value="1"/>
</dbReference>
<name>A0A2G9YC71_9BACT</name>